<accession>A0A975DBB8</accession>
<dbReference type="PANTHER" id="PTHR35936:SF17">
    <property type="entry name" value="ARGININE-BINDING EXTRACELLULAR PROTEIN ARTP"/>
    <property type="match status" value="1"/>
</dbReference>
<evidence type="ECO:0000313" key="5">
    <source>
        <dbReference type="Proteomes" id="UP000682739"/>
    </source>
</evidence>
<evidence type="ECO:0000256" key="2">
    <source>
        <dbReference type="ARBA" id="ARBA00022729"/>
    </source>
</evidence>
<dbReference type="AlphaFoldDB" id="A0A975DBB8"/>
<reference evidence="4" key="1">
    <citation type="submission" date="2021-03" db="EMBL/GenBank/DDBJ databases">
        <title>Description of Psychrosphaera ytuae sp. nov. isolated from deep sea sediment of South China Sea.</title>
        <authorList>
            <person name="Zhang J."/>
            <person name="Xu X.-D."/>
        </authorList>
    </citation>
    <scope>NUCLEOTIDE SEQUENCE</scope>
    <source>
        <strain evidence="4">MTZ26</strain>
    </source>
</reference>
<evidence type="ECO:0000259" key="3">
    <source>
        <dbReference type="SMART" id="SM00062"/>
    </source>
</evidence>
<protein>
    <submittedName>
        <fullName evidence="4">Transporter substrate-binding domain-containing protein</fullName>
    </submittedName>
</protein>
<evidence type="ECO:0000256" key="1">
    <source>
        <dbReference type="ARBA" id="ARBA00010333"/>
    </source>
</evidence>
<dbReference type="InterPro" id="IPR001638">
    <property type="entry name" value="Solute-binding_3/MltF_N"/>
</dbReference>
<dbReference type="RefSeq" id="WP_208832067.1">
    <property type="nucleotide sequence ID" value="NZ_CP072110.1"/>
</dbReference>
<dbReference type="KEGG" id="psym:J1N51_00495"/>
<dbReference type="PANTHER" id="PTHR35936">
    <property type="entry name" value="MEMBRANE-BOUND LYTIC MUREIN TRANSGLYCOSYLASE F"/>
    <property type="match status" value="1"/>
</dbReference>
<gene>
    <name evidence="4" type="ORF">J1N51_00495</name>
</gene>
<dbReference type="SMART" id="SM00062">
    <property type="entry name" value="PBPb"/>
    <property type="match status" value="1"/>
</dbReference>
<proteinExistence type="inferred from homology"/>
<dbReference type="EMBL" id="CP072110">
    <property type="protein sequence ID" value="QTH64012.1"/>
    <property type="molecule type" value="Genomic_DNA"/>
</dbReference>
<comment type="similarity">
    <text evidence="1">Belongs to the bacterial solute-binding protein 3 family.</text>
</comment>
<sequence length="239" mass="26482">MLRFLLSLVLVALVFSESISAKTYQLGAIQGLIEQEVGKKILPKVYQRLGFNVEVKSLPANKVENLLYLGFIDGEIMRIESYGDNNDRVIRVPTPYYQLQTMAFVNKNRKIPIKSIKDLQGLKVAVVKGVKHTENATKGLESVVALTNTKQILKLVDKGRVDVALTNTIDGLVAIERLSLNNVVSLDQPLATEPLYHYLHKSNEALVPKVDNQIKMMKESGELAVLIRQAELAATAGSK</sequence>
<dbReference type="Proteomes" id="UP000682739">
    <property type="component" value="Chromosome"/>
</dbReference>
<dbReference type="Gene3D" id="3.40.190.10">
    <property type="entry name" value="Periplasmic binding protein-like II"/>
    <property type="match status" value="2"/>
</dbReference>
<keyword evidence="5" id="KW-1185">Reference proteome</keyword>
<evidence type="ECO:0000313" key="4">
    <source>
        <dbReference type="EMBL" id="QTH64012.1"/>
    </source>
</evidence>
<organism evidence="4 5">
    <name type="scientific">Psychrosphaera ytuae</name>
    <dbReference type="NCBI Taxonomy" id="2820710"/>
    <lineage>
        <taxon>Bacteria</taxon>
        <taxon>Pseudomonadati</taxon>
        <taxon>Pseudomonadota</taxon>
        <taxon>Gammaproteobacteria</taxon>
        <taxon>Alteromonadales</taxon>
        <taxon>Pseudoalteromonadaceae</taxon>
        <taxon>Psychrosphaera</taxon>
    </lineage>
</organism>
<feature type="domain" description="Solute-binding protein family 3/N-terminal" evidence="3">
    <location>
        <begin position="23"/>
        <end position="234"/>
    </location>
</feature>
<name>A0A975DBB8_9GAMM</name>
<dbReference type="SUPFAM" id="SSF53850">
    <property type="entry name" value="Periplasmic binding protein-like II"/>
    <property type="match status" value="1"/>
</dbReference>
<keyword evidence="2" id="KW-0732">Signal</keyword>